<dbReference type="Gene3D" id="3.60.15.10">
    <property type="entry name" value="Ribonuclease Z/Hydroxyacylglutathione hydrolase-like"/>
    <property type="match status" value="1"/>
</dbReference>
<dbReference type="RefSeq" id="WP_125136431.1">
    <property type="nucleotide sequence ID" value="NZ_LR130778.1"/>
</dbReference>
<reference evidence="1 2" key="1">
    <citation type="submission" date="2018-09" db="EMBL/GenBank/DDBJ databases">
        <authorList>
            <person name="Postec A."/>
        </authorList>
    </citation>
    <scope>NUCLEOTIDE SEQUENCE [LARGE SCALE GENOMIC DNA]</scope>
    <source>
        <strain evidence="1">70B-A</strain>
    </source>
</reference>
<dbReference type="PANTHER" id="PTHR42967:SF1">
    <property type="entry name" value="MBL FOLD METALLO-HYDROLASE"/>
    <property type="match status" value="1"/>
</dbReference>
<accession>A0A3P7PS59</accession>
<evidence type="ECO:0000313" key="1">
    <source>
        <dbReference type="EMBL" id="VDN47027.1"/>
    </source>
</evidence>
<dbReference type="PANTHER" id="PTHR42967">
    <property type="entry name" value="METAL DEPENDENT HYDROLASE"/>
    <property type="match status" value="1"/>
</dbReference>
<sequence>MEITYIDHSGFLLEWENCYWLFDYYKADIPVMKEHKKIIVFVSHKHKDHFNPKIFDLYNMYEDVEYVLSSDIEALQLKDQKMGINQKLWDKIIWVHPSQMYSIIIRDDSEIMIKTLVSTDEGVAFLLTYQEKTIYYAGDLNLWVWPGETEAYNTDMTLKFKTEMKALQDLHIDIAFAPLDPRQEKYYFLGVETLLNTAKVKYLFPMHFWDQPSIIQQYKKERASSIHNTKVMEVQQSGQKWNIKI</sequence>
<proteinExistence type="predicted"/>
<dbReference type="GO" id="GO:0016787">
    <property type="term" value="F:hydrolase activity"/>
    <property type="evidence" value="ECO:0007669"/>
    <property type="project" value="UniProtKB-KW"/>
</dbReference>
<name>A0A3P7PS59_9FIRM</name>
<dbReference type="EMBL" id="LR130778">
    <property type="protein sequence ID" value="VDN47027.1"/>
    <property type="molecule type" value="Genomic_DNA"/>
</dbReference>
<dbReference type="AlphaFoldDB" id="A0A3P7PS59"/>
<dbReference type="Pfam" id="PF13483">
    <property type="entry name" value="Lactamase_B_3"/>
    <property type="match status" value="1"/>
</dbReference>
<dbReference type="OrthoDB" id="36975at2"/>
<keyword evidence="1" id="KW-0378">Hydrolase</keyword>
<organism evidence="1 2">
    <name type="scientific">Petrocella atlantisensis</name>
    <dbReference type="NCBI Taxonomy" id="2173034"/>
    <lineage>
        <taxon>Bacteria</taxon>
        <taxon>Bacillati</taxon>
        <taxon>Bacillota</taxon>
        <taxon>Clostridia</taxon>
        <taxon>Lachnospirales</taxon>
        <taxon>Vallitaleaceae</taxon>
        <taxon>Petrocella</taxon>
    </lineage>
</organism>
<evidence type="ECO:0000313" key="2">
    <source>
        <dbReference type="Proteomes" id="UP000279029"/>
    </source>
</evidence>
<dbReference type="KEGG" id="cbar:PATL70BA_1152"/>
<dbReference type="Proteomes" id="UP000279029">
    <property type="component" value="Chromosome"/>
</dbReference>
<gene>
    <name evidence="1" type="ORF">PATL70BA_1152</name>
</gene>
<dbReference type="SUPFAM" id="SSF56281">
    <property type="entry name" value="Metallo-hydrolase/oxidoreductase"/>
    <property type="match status" value="1"/>
</dbReference>
<dbReference type="InterPro" id="IPR036866">
    <property type="entry name" value="RibonucZ/Hydroxyglut_hydro"/>
</dbReference>
<keyword evidence="2" id="KW-1185">Reference proteome</keyword>
<protein>
    <submittedName>
        <fullName evidence="1">MBL fold metallo-hydrolase</fullName>
    </submittedName>
</protein>